<dbReference type="Proteomes" id="UP000093514">
    <property type="component" value="Unassembled WGS sequence"/>
</dbReference>
<organism evidence="1 2">
    <name type="scientific">Orenia metallireducens</name>
    <dbReference type="NCBI Taxonomy" id="1413210"/>
    <lineage>
        <taxon>Bacteria</taxon>
        <taxon>Bacillati</taxon>
        <taxon>Bacillota</taxon>
        <taxon>Clostridia</taxon>
        <taxon>Halanaerobiales</taxon>
        <taxon>Halobacteroidaceae</taxon>
        <taxon>Orenia</taxon>
    </lineage>
</organism>
<keyword evidence="2" id="KW-1185">Reference proteome</keyword>
<evidence type="ECO:0000313" key="2">
    <source>
        <dbReference type="Proteomes" id="UP000093514"/>
    </source>
</evidence>
<dbReference type="RefSeq" id="WP_068717763.1">
    <property type="nucleotide sequence ID" value="NZ_LWDV01000009.1"/>
</dbReference>
<protein>
    <submittedName>
        <fullName evidence="1">Uncharacterized protein</fullName>
    </submittedName>
</protein>
<sequence length="82" mass="9481">MDFKGELINQIKSSPDVFNEIRVEALVDRLNSVVEGEGLSYINDPNQDNTLEELSDEELINSIIRNLKYYIEYERELGESDV</sequence>
<reference evidence="2" key="1">
    <citation type="submission" date="2016-07" db="EMBL/GenBank/DDBJ databases">
        <authorList>
            <person name="Florea S."/>
            <person name="Webb J.S."/>
            <person name="Jaromczyk J."/>
            <person name="Schardl C.L."/>
        </authorList>
    </citation>
    <scope>NUCLEOTIDE SEQUENCE [LARGE SCALE GENOMIC DNA]</scope>
    <source>
        <strain evidence="2">Z6</strain>
    </source>
</reference>
<dbReference type="OrthoDB" id="2112411at2"/>
<name>A0A1C0A7J8_9FIRM</name>
<dbReference type="AlphaFoldDB" id="A0A1C0A7J8"/>
<gene>
    <name evidence="1" type="ORF">U472_09255</name>
</gene>
<accession>A0A1C0A7J8</accession>
<proteinExistence type="predicted"/>
<evidence type="ECO:0000313" key="1">
    <source>
        <dbReference type="EMBL" id="OCL26191.1"/>
    </source>
</evidence>
<comment type="caution">
    <text evidence="1">The sequence shown here is derived from an EMBL/GenBank/DDBJ whole genome shotgun (WGS) entry which is preliminary data.</text>
</comment>
<dbReference type="EMBL" id="LWDV01000009">
    <property type="protein sequence ID" value="OCL26191.1"/>
    <property type="molecule type" value="Genomic_DNA"/>
</dbReference>
<reference evidence="1 2" key="2">
    <citation type="submission" date="2016-08" db="EMBL/GenBank/DDBJ databases">
        <title>Orenia metallireducens sp. nov. strain Z6, a Novel Metal-reducing Firmicute from the Deep Subsurface.</title>
        <authorList>
            <person name="Maxim B.I."/>
            <person name="Kenneth K."/>
            <person name="Flynn T.M."/>
            <person name="Oloughlin E.J."/>
            <person name="Locke R.A."/>
            <person name="Weber J.R."/>
            <person name="Egan S.M."/>
            <person name="Mackie R.I."/>
            <person name="Cann I.K."/>
        </authorList>
    </citation>
    <scope>NUCLEOTIDE SEQUENCE [LARGE SCALE GENOMIC DNA]</scope>
    <source>
        <strain evidence="1 2">Z6</strain>
    </source>
</reference>